<dbReference type="PANTHER" id="PTHR34045">
    <property type="entry name" value="OS03G0406300 PROTEIN"/>
    <property type="match status" value="1"/>
</dbReference>
<evidence type="ECO:0000313" key="5">
    <source>
        <dbReference type="Proteomes" id="UP000287651"/>
    </source>
</evidence>
<name>A0A426XD67_ENSVE</name>
<protein>
    <submittedName>
        <fullName evidence="4">Uncharacterized protein</fullName>
    </submittedName>
</protein>
<organism evidence="4 5">
    <name type="scientific">Ensete ventricosum</name>
    <name type="common">Abyssinian banana</name>
    <name type="synonym">Musa ensete</name>
    <dbReference type="NCBI Taxonomy" id="4639"/>
    <lineage>
        <taxon>Eukaryota</taxon>
        <taxon>Viridiplantae</taxon>
        <taxon>Streptophyta</taxon>
        <taxon>Embryophyta</taxon>
        <taxon>Tracheophyta</taxon>
        <taxon>Spermatophyta</taxon>
        <taxon>Magnoliopsida</taxon>
        <taxon>Liliopsida</taxon>
        <taxon>Zingiberales</taxon>
        <taxon>Musaceae</taxon>
        <taxon>Ensete</taxon>
    </lineage>
</organism>
<gene>
    <name evidence="4" type="ORF">B296_00046471</name>
</gene>
<accession>A0A426XD67</accession>
<dbReference type="GO" id="GO:0009630">
    <property type="term" value="P:gravitropism"/>
    <property type="evidence" value="ECO:0007669"/>
    <property type="project" value="InterPro"/>
</dbReference>
<dbReference type="InterPro" id="IPR044683">
    <property type="entry name" value="LAZY"/>
</dbReference>
<feature type="compositionally biased region" description="Acidic residues" evidence="3">
    <location>
        <begin position="51"/>
        <end position="60"/>
    </location>
</feature>
<dbReference type="GO" id="GO:0040008">
    <property type="term" value="P:regulation of growth"/>
    <property type="evidence" value="ECO:0007669"/>
    <property type="project" value="InterPro"/>
</dbReference>
<reference evidence="4 5" key="1">
    <citation type="journal article" date="2014" name="Agronomy (Basel)">
        <title>A Draft Genome Sequence for Ensete ventricosum, the Drought-Tolerant Tree Against Hunger.</title>
        <authorList>
            <person name="Harrison J."/>
            <person name="Moore K.A."/>
            <person name="Paszkiewicz K."/>
            <person name="Jones T."/>
            <person name="Grant M."/>
            <person name="Ambacheew D."/>
            <person name="Muzemil S."/>
            <person name="Studholme D.J."/>
        </authorList>
    </citation>
    <scope>NUCLEOTIDE SEQUENCE [LARGE SCALE GENOMIC DNA]</scope>
</reference>
<dbReference type="AlphaFoldDB" id="A0A426XD67"/>
<dbReference type="EMBL" id="AMZH03022367">
    <property type="protein sequence ID" value="RRT37390.1"/>
    <property type="molecule type" value="Genomic_DNA"/>
</dbReference>
<dbReference type="PANTHER" id="PTHR34045:SF3">
    <property type="entry name" value="PROTEIN LAZY 4"/>
    <property type="match status" value="1"/>
</dbReference>
<evidence type="ECO:0000313" key="4">
    <source>
        <dbReference type="EMBL" id="RRT37390.1"/>
    </source>
</evidence>
<evidence type="ECO:0000256" key="3">
    <source>
        <dbReference type="SAM" id="MobiDB-lite"/>
    </source>
</evidence>
<evidence type="ECO:0000256" key="2">
    <source>
        <dbReference type="ARBA" id="ARBA00024198"/>
    </source>
</evidence>
<feature type="region of interest" description="Disordered" evidence="3">
    <location>
        <begin position="39"/>
        <end position="68"/>
    </location>
</feature>
<evidence type="ECO:0000256" key="1">
    <source>
        <dbReference type="ARBA" id="ARBA00022604"/>
    </source>
</evidence>
<keyword evidence="1" id="KW-0341">Growth regulation</keyword>
<feature type="region of interest" description="Disordered" evidence="3">
    <location>
        <begin position="1"/>
        <end position="20"/>
    </location>
</feature>
<proteinExistence type="inferred from homology"/>
<comment type="similarity">
    <text evidence="2">Belongs to the LAZY family.</text>
</comment>
<dbReference type="Proteomes" id="UP000287651">
    <property type="component" value="Unassembled WGS sequence"/>
</dbReference>
<sequence>MKQDPPQIAENLDASEDLPDFTAEEVNTLQKELAKLLSRKPKCSTRGSQIAEEEEEEEEGGGGGRANLPLNRFLNCPSSLEVDRTTSLKLDNRGDLSPYTKVMLSKAKDALLGNRNAVKKKSLSFLLKKIFVCGSGFEPPPSFRDPIPEPRIEKILKAILTKKSSAPTPMRSYLESKPNETLQASKVEEDEHWKHQCRWVRTDSECKTTINSCMTMATPWF</sequence>
<comment type="caution">
    <text evidence="4">The sequence shown here is derived from an EMBL/GenBank/DDBJ whole genome shotgun (WGS) entry which is preliminary data.</text>
</comment>